<dbReference type="Gene3D" id="1.20.144.10">
    <property type="entry name" value="Phosphatidic acid phosphatase type 2/haloperoxidase"/>
    <property type="match status" value="2"/>
</dbReference>
<feature type="transmembrane region" description="Helical" evidence="7">
    <location>
        <begin position="194"/>
        <end position="213"/>
    </location>
</feature>
<accession>A0A934J1G6</accession>
<dbReference type="GO" id="GO:0005886">
    <property type="term" value="C:plasma membrane"/>
    <property type="evidence" value="ECO:0007669"/>
    <property type="project" value="UniProtKB-SubCell"/>
</dbReference>
<dbReference type="Proteomes" id="UP000602124">
    <property type="component" value="Unassembled WGS sequence"/>
</dbReference>
<comment type="caution">
    <text evidence="9">The sequence shown here is derived from an EMBL/GenBank/DDBJ whole genome shotgun (WGS) entry which is preliminary data.</text>
</comment>
<dbReference type="Pfam" id="PF01569">
    <property type="entry name" value="PAP2"/>
    <property type="match status" value="1"/>
</dbReference>
<dbReference type="EMBL" id="JAEKMH010000012">
    <property type="protein sequence ID" value="MBJ3787090.1"/>
    <property type="molecule type" value="Genomic_DNA"/>
</dbReference>
<keyword evidence="3 7" id="KW-0812">Transmembrane</keyword>
<proteinExistence type="predicted"/>
<keyword evidence="2" id="KW-1003">Cell membrane</keyword>
<dbReference type="SUPFAM" id="SSF48317">
    <property type="entry name" value="Acid phosphatase/Vanadium-dependent haloperoxidase"/>
    <property type="match status" value="1"/>
</dbReference>
<feature type="transmembrane region" description="Helical" evidence="7">
    <location>
        <begin position="83"/>
        <end position="103"/>
    </location>
</feature>
<evidence type="ECO:0000259" key="8">
    <source>
        <dbReference type="SMART" id="SM00014"/>
    </source>
</evidence>
<protein>
    <submittedName>
        <fullName evidence="9">Phosphatase PAP2 family protein</fullName>
    </submittedName>
</protein>
<evidence type="ECO:0000256" key="3">
    <source>
        <dbReference type="ARBA" id="ARBA00022692"/>
    </source>
</evidence>
<evidence type="ECO:0000256" key="6">
    <source>
        <dbReference type="ARBA" id="ARBA00023136"/>
    </source>
</evidence>
<comment type="subcellular location">
    <subcellularLocation>
        <location evidence="1">Cell membrane</location>
        <topology evidence="1">Multi-pass membrane protein</topology>
    </subcellularLocation>
</comment>
<evidence type="ECO:0000256" key="7">
    <source>
        <dbReference type="SAM" id="Phobius"/>
    </source>
</evidence>
<dbReference type="GO" id="GO:0016787">
    <property type="term" value="F:hydrolase activity"/>
    <property type="evidence" value="ECO:0007669"/>
    <property type="project" value="UniProtKB-KW"/>
</dbReference>
<gene>
    <name evidence="9" type="ORF">JEQ47_20415</name>
</gene>
<dbReference type="PANTHER" id="PTHR14969:SF62">
    <property type="entry name" value="DECAPRENYLPHOSPHORYL-5-PHOSPHORIBOSE PHOSPHATASE RV3807C-RELATED"/>
    <property type="match status" value="1"/>
</dbReference>
<dbReference type="RefSeq" id="WP_051961021.1">
    <property type="nucleotide sequence ID" value="NZ_JAEKMH010000012.1"/>
</dbReference>
<evidence type="ECO:0000313" key="9">
    <source>
        <dbReference type="EMBL" id="MBJ3787090.1"/>
    </source>
</evidence>
<evidence type="ECO:0000256" key="5">
    <source>
        <dbReference type="ARBA" id="ARBA00022989"/>
    </source>
</evidence>
<dbReference type="PANTHER" id="PTHR14969">
    <property type="entry name" value="SPHINGOSINE-1-PHOSPHATE PHOSPHOHYDROLASE"/>
    <property type="match status" value="1"/>
</dbReference>
<dbReference type="AlphaFoldDB" id="A0A934J1G6"/>
<name>A0A934J1G6_9HYPH</name>
<feature type="transmembrane region" description="Helical" evidence="7">
    <location>
        <begin position="38"/>
        <end position="63"/>
    </location>
</feature>
<feature type="transmembrane region" description="Helical" evidence="7">
    <location>
        <begin position="219"/>
        <end position="236"/>
    </location>
</feature>
<sequence length="271" mass="29478">MELVQSRGSGRIRAGFQRLFATPAMPPKAGRALFERPWPIVVLLALPAAAMMAGSDYTLGIWMQSFPEDLLPIAHFVTDLGEGVEVLVTTGLLLLLSALVPVISLRRRVKAGLNAVTAGAAFIFLSVAGGGLLALVLKYAIGRARPVLLDSEGYLSFQPFAMHSDFAALPSGHSATAAAMALSLALVFPRLRALFVTAGVLICVSRQLVGMHWMSDTLMGWAVGAAFTYWLAHVFARRGLMFRYDDFGRLRPRRTRFAPARFFRRSALRSA</sequence>
<keyword evidence="5 7" id="KW-1133">Transmembrane helix</keyword>
<feature type="domain" description="Phosphatidic acid phosphatase type 2/haloperoxidase" evidence="8">
    <location>
        <begin position="121"/>
        <end position="232"/>
    </location>
</feature>
<evidence type="ECO:0000256" key="4">
    <source>
        <dbReference type="ARBA" id="ARBA00022801"/>
    </source>
</evidence>
<feature type="transmembrane region" description="Helical" evidence="7">
    <location>
        <begin position="115"/>
        <end position="141"/>
    </location>
</feature>
<keyword evidence="4" id="KW-0378">Hydrolase</keyword>
<organism evidence="9 10">
    <name type="scientific">Devosia sediminis</name>
    <dbReference type="NCBI Taxonomy" id="2798801"/>
    <lineage>
        <taxon>Bacteria</taxon>
        <taxon>Pseudomonadati</taxon>
        <taxon>Pseudomonadota</taxon>
        <taxon>Alphaproteobacteria</taxon>
        <taxon>Hyphomicrobiales</taxon>
        <taxon>Devosiaceae</taxon>
        <taxon>Devosia</taxon>
    </lineage>
</organism>
<keyword evidence="10" id="KW-1185">Reference proteome</keyword>
<evidence type="ECO:0000256" key="2">
    <source>
        <dbReference type="ARBA" id="ARBA00022475"/>
    </source>
</evidence>
<reference evidence="9" key="1">
    <citation type="submission" date="2020-12" db="EMBL/GenBank/DDBJ databases">
        <title>Devosia sp. MSA67 isolated from Mo River.</title>
        <authorList>
            <person name="Ma F."/>
            <person name="Zi Z."/>
        </authorList>
    </citation>
    <scope>NUCLEOTIDE SEQUENCE</scope>
    <source>
        <strain evidence="9">MSA67</strain>
    </source>
</reference>
<feature type="transmembrane region" description="Helical" evidence="7">
    <location>
        <begin position="166"/>
        <end position="187"/>
    </location>
</feature>
<evidence type="ECO:0000313" key="10">
    <source>
        <dbReference type="Proteomes" id="UP000602124"/>
    </source>
</evidence>
<evidence type="ECO:0000256" key="1">
    <source>
        <dbReference type="ARBA" id="ARBA00004651"/>
    </source>
</evidence>
<dbReference type="InterPro" id="IPR036938">
    <property type="entry name" value="PAP2/HPO_sf"/>
</dbReference>
<keyword evidence="6 7" id="KW-0472">Membrane</keyword>
<dbReference type="SMART" id="SM00014">
    <property type="entry name" value="acidPPc"/>
    <property type="match status" value="1"/>
</dbReference>
<dbReference type="InterPro" id="IPR000326">
    <property type="entry name" value="PAP2/HPO"/>
</dbReference>